<evidence type="ECO:0000313" key="1">
    <source>
        <dbReference type="EMBL" id="KAI4386180.1"/>
    </source>
</evidence>
<proteinExistence type="predicted"/>
<comment type="caution">
    <text evidence="1">The sequence shown here is derived from an EMBL/GenBank/DDBJ whole genome shotgun (WGS) entry which is preliminary data.</text>
</comment>
<reference evidence="2" key="1">
    <citation type="journal article" date="2023" name="Front. Plant Sci.">
        <title>Chromosomal-level genome assembly of Melastoma candidum provides insights into trichome evolution.</title>
        <authorList>
            <person name="Zhong Y."/>
            <person name="Wu W."/>
            <person name="Sun C."/>
            <person name="Zou P."/>
            <person name="Liu Y."/>
            <person name="Dai S."/>
            <person name="Zhou R."/>
        </authorList>
    </citation>
    <scope>NUCLEOTIDE SEQUENCE [LARGE SCALE GENOMIC DNA]</scope>
</reference>
<dbReference type="Proteomes" id="UP001057402">
    <property type="component" value="Chromosome 2"/>
</dbReference>
<keyword evidence="2" id="KW-1185">Reference proteome</keyword>
<gene>
    <name evidence="1" type="ORF">MLD38_004135</name>
</gene>
<dbReference type="EMBL" id="CM042881">
    <property type="protein sequence ID" value="KAI4386180.1"/>
    <property type="molecule type" value="Genomic_DNA"/>
</dbReference>
<protein>
    <submittedName>
        <fullName evidence="1">Uncharacterized protein</fullName>
    </submittedName>
</protein>
<sequence length="241" mass="26847">MSSQLGSTGKPLGSMNLDEFLKNVSAAERNQGKQVMVNGNGGDGVDRSGIPTSPLQRQTRLRLGRELSGRTANEVWMEIQLGQRRRSRTEALLHSREQMLEELPSEDLSAKTGLFTDMSLSSSQGSETVTVQMPKAGLEATSSAENLPPSSSYRRNQDDPDPHDSSLDRRLKRKIKNRESAARSRARKQAYHSELVTKVSQLEEDNMKLKKEKEFDAKFPGEEEAHVGSKYQLRRTSSASL</sequence>
<organism evidence="1 2">
    <name type="scientific">Melastoma candidum</name>
    <dbReference type="NCBI Taxonomy" id="119954"/>
    <lineage>
        <taxon>Eukaryota</taxon>
        <taxon>Viridiplantae</taxon>
        <taxon>Streptophyta</taxon>
        <taxon>Embryophyta</taxon>
        <taxon>Tracheophyta</taxon>
        <taxon>Spermatophyta</taxon>
        <taxon>Magnoliopsida</taxon>
        <taxon>eudicotyledons</taxon>
        <taxon>Gunneridae</taxon>
        <taxon>Pentapetalae</taxon>
        <taxon>rosids</taxon>
        <taxon>malvids</taxon>
        <taxon>Myrtales</taxon>
        <taxon>Melastomataceae</taxon>
        <taxon>Melastomatoideae</taxon>
        <taxon>Melastomateae</taxon>
        <taxon>Melastoma</taxon>
    </lineage>
</organism>
<name>A0ACB9S5H3_9MYRT</name>
<evidence type="ECO:0000313" key="2">
    <source>
        <dbReference type="Proteomes" id="UP001057402"/>
    </source>
</evidence>
<accession>A0ACB9S5H3</accession>